<evidence type="ECO:0000313" key="2">
    <source>
        <dbReference type="Proteomes" id="UP001154282"/>
    </source>
</evidence>
<keyword evidence="2" id="KW-1185">Reference proteome</keyword>
<dbReference type="Proteomes" id="UP001154282">
    <property type="component" value="Unassembled WGS sequence"/>
</dbReference>
<proteinExistence type="predicted"/>
<name>A0AAV0H9E1_9ROSI</name>
<accession>A0AAV0H9E1</accession>
<sequence>MLEFTYGVSPLTNQEVLDTGSNDWLGSWTWGKGLLGGGSIHSKKVPHFPNTQSQSNNPAFSFCYSALLNILRAQKRRRHNQQHFQARLLRNTTYWALFRFLVV</sequence>
<gene>
    <name evidence="1" type="ORF">LITE_LOCUS3222</name>
</gene>
<feature type="non-terminal residue" evidence="1">
    <location>
        <position position="103"/>
    </location>
</feature>
<organism evidence="1 2">
    <name type="scientific">Linum tenue</name>
    <dbReference type="NCBI Taxonomy" id="586396"/>
    <lineage>
        <taxon>Eukaryota</taxon>
        <taxon>Viridiplantae</taxon>
        <taxon>Streptophyta</taxon>
        <taxon>Embryophyta</taxon>
        <taxon>Tracheophyta</taxon>
        <taxon>Spermatophyta</taxon>
        <taxon>Magnoliopsida</taxon>
        <taxon>eudicotyledons</taxon>
        <taxon>Gunneridae</taxon>
        <taxon>Pentapetalae</taxon>
        <taxon>rosids</taxon>
        <taxon>fabids</taxon>
        <taxon>Malpighiales</taxon>
        <taxon>Linaceae</taxon>
        <taxon>Linum</taxon>
    </lineage>
</organism>
<dbReference type="EMBL" id="CAMGYJ010000002">
    <property type="protein sequence ID" value="CAI0381613.1"/>
    <property type="molecule type" value="Genomic_DNA"/>
</dbReference>
<dbReference type="AlphaFoldDB" id="A0AAV0H9E1"/>
<comment type="caution">
    <text evidence="1">The sequence shown here is derived from an EMBL/GenBank/DDBJ whole genome shotgun (WGS) entry which is preliminary data.</text>
</comment>
<evidence type="ECO:0000313" key="1">
    <source>
        <dbReference type="EMBL" id="CAI0381613.1"/>
    </source>
</evidence>
<protein>
    <submittedName>
        <fullName evidence="1">Uncharacterized protein</fullName>
    </submittedName>
</protein>
<reference evidence="1" key="1">
    <citation type="submission" date="2022-08" db="EMBL/GenBank/DDBJ databases">
        <authorList>
            <person name="Gutierrez-Valencia J."/>
        </authorList>
    </citation>
    <scope>NUCLEOTIDE SEQUENCE</scope>
</reference>